<name>A0A5P1EHJ7_ASPOF</name>
<evidence type="ECO:0000313" key="2">
    <source>
        <dbReference type="Proteomes" id="UP000243459"/>
    </source>
</evidence>
<dbReference type="Gramene" id="ONK65366">
    <property type="protein sequence ID" value="ONK65366"/>
    <property type="gene ID" value="A4U43_C07F36370"/>
</dbReference>
<proteinExistence type="predicted"/>
<protein>
    <submittedName>
        <fullName evidence="1">Uncharacterized protein</fullName>
    </submittedName>
</protein>
<reference evidence="2" key="1">
    <citation type="journal article" date="2017" name="Nat. Commun.">
        <title>The asparagus genome sheds light on the origin and evolution of a young Y chromosome.</title>
        <authorList>
            <person name="Harkess A."/>
            <person name="Zhou J."/>
            <person name="Xu C."/>
            <person name="Bowers J.E."/>
            <person name="Van der Hulst R."/>
            <person name="Ayyampalayam S."/>
            <person name="Mercati F."/>
            <person name="Riccardi P."/>
            <person name="McKain M.R."/>
            <person name="Kakrana A."/>
            <person name="Tang H."/>
            <person name="Ray J."/>
            <person name="Groenendijk J."/>
            <person name="Arikit S."/>
            <person name="Mathioni S.M."/>
            <person name="Nakano M."/>
            <person name="Shan H."/>
            <person name="Telgmann-Rauber A."/>
            <person name="Kanno A."/>
            <person name="Yue Z."/>
            <person name="Chen H."/>
            <person name="Li W."/>
            <person name="Chen Y."/>
            <person name="Xu X."/>
            <person name="Zhang Y."/>
            <person name="Luo S."/>
            <person name="Chen H."/>
            <person name="Gao J."/>
            <person name="Mao Z."/>
            <person name="Pires J.C."/>
            <person name="Luo M."/>
            <person name="Kudrna D."/>
            <person name="Wing R.A."/>
            <person name="Meyers B.C."/>
            <person name="Yi K."/>
            <person name="Kong H."/>
            <person name="Lavrijsen P."/>
            <person name="Sunseri F."/>
            <person name="Falavigna A."/>
            <person name="Ye Y."/>
            <person name="Leebens-Mack J.H."/>
            <person name="Chen G."/>
        </authorList>
    </citation>
    <scope>NUCLEOTIDE SEQUENCE [LARGE SCALE GENOMIC DNA]</scope>
    <source>
        <strain evidence="2">cv. DH0086</strain>
    </source>
</reference>
<gene>
    <name evidence="1" type="ORF">A4U43_C07F36370</name>
</gene>
<dbReference type="Proteomes" id="UP000243459">
    <property type="component" value="Chromosome 7"/>
</dbReference>
<dbReference type="EMBL" id="CM007387">
    <property type="protein sequence ID" value="ONK65366.1"/>
    <property type="molecule type" value="Genomic_DNA"/>
</dbReference>
<sequence>MSSRFGREKEEWKRTRAIDKLSGGVVNLAPSAAALRRMRAGGVAAGDGVAPPEMVALRERRYAGIGDLRGEKRGRRRSHAEDTRFSIDTDAFTSFDHKPARLDRVGSVDG</sequence>
<dbReference type="AlphaFoldDB" id="A0A5P1EHJ7"/>
<keyword evidence="2" id="KW-1185">Reference proteome</keyword>
<organism evidence="1 2">
    <name type="scientific">Asparagus officinalis</name>
    <name type="common">Garden asparagus</name>
    <dbReference type="NCBI Taxonomy" id="4686"/>
    <lineage>
        <taxon>Eukaryota</taxon>
        <taxon>Viridiplantae</taxon>
        <taxon>Streptophyta</taxon>
        <taxon>Embryophyta</taxon>
        <taxon>Tracheophyta</taxon>
        <taxon>Spermatophyta</taxon>
        <taxon>Magnoliopsida</taxon>
        <taxon>Liliopsida</taxon>
        <taxon>Asparagales</taxon>
        <taxon>Asparagaceae</taxon>
        <taxon>Asparagoideae</taxon>
        <taxon>Asparagus</taxon>
    </lineage>
</organism>
<evidence type="ECO:0000313" key="1">
    <source>
        <dbReference type="EMBL" id="ONK65366.1"/>
    </source>
</evidence>
<accession>A0A5P1EHJ7</accession>